<dbReference type="Proteomes" id="UP001385951">
    <property type="component" value="Unassembled WGS sequence"/>
</dbReference>
<reference evidence="1 2" key="1">
    <citation type="submission" date="2022-09" db="EMBL/GenBank/DDBJ databases">
        <authorList>
            <person name="Palmer J.M."/>
        </authorList>
    </citation>
    <scope>NUCLEOTIDE SEQUENCE [LARGE SCALE GENOMIC DNA]</scope>
    <source>
        <strain evidence="1 2">DSM 7382</strain>
    </source>
</reference>
<organism evidence="1 2">
    <name type="scientific">Cerrena zonata</name>
    <dbReference type="NCBI Taxonomy" id="2478898"/>
    <lineage>
        <taxon>Eukaryota</taxon>
        <taxon>Fungi</taxon>
        <taxon>Dikarya</taxon>
        <taxon>Basidiomycota</taxon>
        <taxon>Agaricomycotina</taxon>
        <taxon>Agaricomycetes</taxon>
        <taxon>Polyporales</taxon>
        <taxon>Cerrenaceae</taxon>
        <taxon>Cerrena</taxon>
    </lineage>
</organism>
<dbReference type="EMBL" id="JASBNA010000007">
    <property type="protein sequence ID" value="KAK7690370.1"/>
    <property type="molecule type" value="Genomic_DNA"/>
</dbReference>
<sequence>MTRAGLVGLDAIFGHDLINNVALKTMVEAIHNATEGPELQYYDWVKTLSDTTRYLRRLDDGDTAIYCSDYSSDFEEYPEGDRKHMAAIEWYTRISKDSPLLGSLFPANQYLCNLWPERAVERYQGPWNRKPANPVLVVANTLNPLDSFAQAESIAREMGDNAYFVKEEGFAVGPSCLLCYL</sequence>
<comment type="caution">
    <text evidence="1">The sequence shown here is derived from an EMBL/GenBank/DDBJ whole genome shotgun (WGS) entry which is preliminary data.</text>
</comment>
<evidence type="ECO:0000313" key="1">
    <source>
        <dbReference type="EMBL" id="KAK7690370.1"/>
    </source>
</evidence>
<dbReference type="AlphaFoldDB" id="A0AAW0GMK5"/>
<proteinExistence type="predicted"/>
<keyword evidence="2" id="KW-1185">Reference proteome</keyword>
<evidence type="ECO:0000313" key="2">
    <source>
        <dbReference type="Proteomes" id="UP001385951"/>
    </source>
</evidence>
<name>A0AAW0GMK5_9APHY</name>
<accession>A0AAW0GMK5</accession>
<gene>
    <name evidence="1" type="ORF">QCA50_007027</name>
</gene>
<protein>
    <submittedName>
        <fullName evidence="1">Uncharacterized protein</fullName>
    </submittedName>
</protein>